<proteinExistence type="predicted"/>
<evidence type="ECO:0000313" key="1">
    <source>
        <dbReference type="EMBL" id="KAG0260148.1"/>
    </source>
</evidence>
<dbReference type="EMBL" id="JAAAIL010002132">
    <property type="protein sequence ID" value="KAG0260148.1"/>
    <property type="molecule type" value="Genomic_DNA"/>
</dbReference>
<dbReference type="AlphaFoldDB" id="A0AAD4H0R7"/>
<name>A0AAD4H0R7_9FUNG</name>
<comment type="caution">
    <text evidence="1">The sequence shown here is derived from an EMBL/GenBank/DDBJ whole genome shotgun (WGS) entry which is preliminary data.</text>
</comment>
<protein>
    <submittedName>
        <fullName evidence="1">Uncharacterized protein</fullName>
    </submittedName>
</protein>
<feature type="non-terminal residue" evidence="1">
    <location>
        <position position="84"/>
    </location>
</feature>
<reference evidence="1" key="1">
    <citation type="journal article" date="2020" name="Fungal Divers.">
        <title>Resolving the Mortierellaceae phylogeny through synthesis of multi-gene phylogenetics and phylogenomics.</title>
        <authorList>
            <person name="Vandepol N."/>
            <person name="Liber J."/>
            <person name="Desiro A."/>
            <person name="Na H."/>
            <person name="Kennedy M."/>
            <person name="Barry K."/>
            <person name="Grigoriev I.V."/>
            <person name="Miller A.N."/>
            <person name="O'Donnell K."/>
            <person name="Stajich J.E."/>
            <person name="Bonito G."/>
        </authorList>
    </citation>
    <scope>NUCLEOTIDE SEQUENCE</scope>
    <source>
        <strain evidence="1">NRRL 28262</strain>
    </source>
</reference>
<dbReference type="Proteomes" id="UP001194580">
    <property type="component" value="Unassembled WGS sequence"/>
</dbReference>
<gene>
    <name evidence="1" type="ORF">BGZ95_004515</name>
</gene>
<keyword evidence="2" id="KW-1185">Reference proteome</keyword>
<organism evidence="1 2">
    <name type="scientific">Linnemannia exigua</name>
    <dbReference type="NCBI Taxonomy" id="604196"/>
    <lineage>
        <taxon>Eukaryota</taxon>
        <taxon>Fungi</taxon>
        <taxon>Fungi incertae sedis</taxon>
        <taxon>Mucoromycota</taxon>
        <taxon>Mortierellomycotina</taxon>
        <taxon>Mortierellomycetes</taxon>
        <taxon>Mortierellales</taxon>
        <taxon>Mortierellaceae</taxon>
        <taxon>Linnemannia</taxon>
    </lineage>
</organism>
<accession>A0AAD4H0R7</accession>
<evidence type="ECO:0000313" key="2">
    <source>
        <dbReference type="Proteomes" id="UP001194580"/>
    </source>
</evidence>
<sequence>MAVQSFPIPPSTSGKTPRWTQPVSFYGQSVFSKYYAQSICVFLLLIPFLISPASAQGQGAIGGQNCVTNYDPNANVDYFPSKIT</sequence>